<dbReference type="InterPro" id="IPR007110">
    <property type="entry name" value="Ig-like_dom"/>
</dbReference>
<dbReference type="EMBL" id="CAAE01012335">
    <property type="protein sequence ID" value="CAF94545.1"/>
    <property type="molecule type" value="Genomic_DNA"/>
</dbReference>
<keyword evidence="2" id="KW-1003">Cell membrane</keyword>
<dbReference type="FunFam" id="2.60.40.10:FF:000004">
    <property type="entry name" value="DCC isoform 1"/>
    <property type="match status" value="1"/>
</dbReference>
<organism evidence="10">
    <name type="scientific">Tetraodon nigroviridis</name>
    <name type="common">Spotted green pufferfish</name>
    <name type="synonym">Chelonodon nigroviridis</name>
    <dbReference type="NCBI Taxonomy" id="99883"/>
    <lineage>
        <taxon>Eukaryota</taxon>
        <taxon>Metazoa</taxon>
        <taxon>Chordata</taxon>
        <taxon>Craniata</taxon>
        <taxon>Vertebrata</taxon>
        <taxon>Euteleostomi</taxon>
        <taxon>Actinopterygii</taxon>
        <taxon>Neopterygii</taxon>
        <taxon>Teleostei</taxon>
        <taxon>Neoteleostei</taxon>
        <taxon>Acanthomorphata</taxon>
        <taxon>Eupercaria</taxon>
        <taxon>Tetraodontiformes</taxon>
        <taxon>Tetradontoidea</taxon>
        <taxon>Tetraodontidae</taxon>
        <taxon>Tetraodon</taxon>
    </lineage>
</organism>
<dbReference type="OrthoDB" id="114660at2759"/>
<dbReference type="SMART" id="SM00408">
    <property type="entry name" value="IGc2"/>
    <property type="match status" value="3"/>
</dbReference>
<comment type="caution">
    <text evidence="10">The sequence shown here is derived from an EMBL/GenBank/DDBJ whole genome shotgun (WGS) entry which is preliminary data.</text>
</comment>
<keyword evidence="6" id="KW-1015">Disulfide bond</keyword>
<evidence type="ECO:0000313" key="10">
    <source>
        <dbReference type="EMBL" id="CAF94545.1"/>
    </source>
</evidence>
<gene>
    <name evidence="10" type="ORF">GSTENG00010682001</name>
</gene>
<name>Q4SXT7_TETNG</name>
<dbReference type="InterPro" id="IPR003599">
    <property type="entry name" value="Ig_sub"/>
</dbReference>
<dbReference type="InterPro" id="IPR013783">
    <property type="entry name" value="Ig-like_fold"/>
</dbReference>
<dbReference type="Gene3D" id="2.60.40.10">
    <property type="entry name" value="Immunoglobulins"/>
    <property type="match status" value="4"/>
</dbReference>
<protein>
    <submittedName>
        <fullName evidence="10">(spotted green pufferfish) hypothetical protein</fullName>
    </submittedName>
</protein>
<feature type="domain" description="Ig-like" evidence="9">
    <location>
        <begin position="318"/>
        <end position="403"/>
    </location>
</feature>
<dbReference type="PANTHER" id="PTHR44170">
    <property type="entry name" value="PROTEIN SIDEKICK"/>
    <property type="match status" value="1"/>
</dbReference>
<feature type="non-terminal residue" evidence="10">
    <location>
        <position position="1"/>
    </location>
</feature>
<evidence type="ECO:0000256" key="3">
    <source>
        <dbReference type="ARBA" id="ARBA00022729"/>
    </source>
</evidence>
<dbReference type="AlphaFoldDB" id="Q4SXT7"/>
<evidence type="ECO:0000256" key="5">
    <source>
        <dbReference type="ARBA" id="ARBA00023136"/>
    </source>
</evidence>
<dbReference type="FunFam" id="2.60.40.10:FF:000273">
    <property type="entry name" value="contactin-3 isoform X1"/>
    <property type="match status" value="1"/>
</dbReference>
<evidence type="ECO:0000256" key="1">
    <source>
        <dbReference type="ARBA" id="ARBA00004236"/>
    </source>
</evidence>
<feature type="non-terminal residue" evidence="10">
    <location>
        <position position="407"/>
    </location>
</feature>
<keyword evidence="8" id="KW-0393">Immunoglobulin domain</keyword>
<keyword evidence="7" id="KW-0325">Glycoprotein</keyword>
<evidence type="ECO:0000256" key="4">
    <source>
        <dbReference type="ARBA" id="ARBA00022737"/>
    </source>
</evidence>
<keyword evidence="3" id="KW-0732">Signal</keyword>
<dbReference type="InterPro" id="IPR013098">
    <property type="entry name" value="Ig_I-set"/>
</dbReference>
<keyword evidence="4" id="KW-0677">Repeat</keyword>
<dbReference type="PANTHER" id="PTHR44170:SF14">
    <property type="entry name" value="NEOGENIN"/>
    <property type="match status" value="1"/>
</dbReference>
<proteinExistence type="predicted"/>
<reference evidence="10" key="1">
    <citation type="journal article" date="2004" name="Nature">
        <title>Genome duplication in the teleost fish Tetraodon nigroviridis reveals the early vertebrate proto-karyotype.</title>
        <authorList>
            <person name="Jaillon O."/>
            <person name="Aury J.-M."/>
            <person name="Brunet F."/>
            <person name="Petit J.-L."/>
            <person name="Stange-Thomann N."/>
            <person name="Mauceli E."/>
            <person name="Bouneau L."/>
            <person name="Fischer C."/>
            <person name="Ozouf-Costaz C."/>
            <person name="Bernot A."/>
            <person name="Nicaud S."/>
            <person name="Jaffe D."/>
            <person name="Fisher S."/>
            <person name="Lutfalla G."/>
            <person name="Dossat C."/>
            <person name="Segurens B."/>
            <person name="Dasilva C."/>
            <person name="Salanoubat M."/>
            <person name="Levy M."/>
            <person name="Boudet N."/>
            <person name="Castellano S."/>
            <person name="Anthouard V."/>
            <person name="Jubin C."/>
            <person name="Castelli V."/>
            <person name="Katinka M."/>
            <person name="Vacherie B."/>
            <person name="Biemont C."/>
            <person name="Skalli Z."/>
            <person name="Cattolico L."/>
            <person name="Poulain J."/>
            <person name="De Berardinis V."/>
            <person name="Cruaud C."/>
            <person name="Duprat S."/>
            <person name="Brottier P."/>
            <person name="Coutanceau J.-P."/>
            <person name="Gouzy J."/>
            <person name="Parra G."/>
            <person name="Lardier G."/>
            <person name="Chapple C."/>
            <person name="McKernan K.J."/>
            <person name="McEwan P."/>
            <person name="Bosak S."/>
            <person name="Kellis M."/>
            <person name="Volff J.-N."/>
            <person name="Guigo R."/>
            <person name="Zody M.C."/>
            <person name="Mesirov J."/>
            <person name="Lindblad-Toh K."/>
            <person name="Birren B."/>
            <person name="Nusbaum C."/>
            <person name="Kahn D."/>
            <person name="Robinson-Rechavi M."/>
            <person name="Laudet V."/>
            <person name="Schachter V."/>
            <person name="Quetier F."/>
            <person name="Saurin W."/>
            <person name="Scarpelli C."/>
            <person name="Wincker P."/>
            <person name="Lander E.S."/>
            <person name="Weissenbach J."/>
            <person name="Roest Crollius H."/>
        </authorList>
    </citation>
    <scope>NUCLEOTIDE SEQUENCE [LARGE SCALE GENOMIC DNA]</scope>
</reference>
<evidence type="ECO:0000259" key="9">
    <source>
        <dbReference type="PROSITE" id="PS50835"/>
    </source>
</evidence>
<dbReference type="KEGG" id="tng:GSTEN00010682G001"/>
<evidence type="ECO:0000256" key="6">
    <source>
        <dbReference type="ARBA" id="ARBA00023157"/>
    </source>
</evidence>
<feature type="domain" description="Ig-like" evidence="9">
    <location>
        <begin position="92"/>
        <end position="302"/>
    </location>
</feature>
<evidence type="ECO:0000256" key="8">
    <source>
        <dbReference type="ARBA" id="ARBA00023319"/>
    </source>
</evidence>
<feature type="domain" description="Ig-like" evidence="9">
    <location>
        <begin position="3"/>
        <end position="89"/>
    </location>
</feature>
<dbReference type="GO" id="GO:0005886">
    <property type="term" value="C:plasma membrane"/>
    <property type="evidence" value="ECO:0007669"/>
    <property type="project" value="UniProtKB-SubCell"/>
</dbReference>
<dbReference type="Pfam" id="PF07679">
    <property type="entry name" value="I-set"/>
    <property type="match status" value="3"/>
</dbReference>
<dbReference type="GO" id="GO:0098609">
    <property type="term" value="P:cell-cell adhesion"/>
    <property type="evidence" value="ECO:0007669"/>
    <property type="project" value="TreeGrafter"/>
</dbReference>
<dbReference type="InterPro" id="IPR036179">
    <property type="entry name" value="Ig-like_dom_sf"/>
</dbReference>
<dbReference type="PROSITE" id="PS50835">
    <property type="entry name" value="IG_LIKE"/>
    <property type="match status" value="3"/>
</dbReference>
<accession>Q4SXT7</accession>
<evidence type="ECO:0000256" key="7">
    <source>
        <dbReference type="ARBA" id="ARBA00023180"/>
    </source>
</evidence>
<evidence type="ECO:0000256" key="2">
    <source>
        <dbReference type="ARBA" id="ARBA00022475"/>
    </source>
</evidence>
<dbReference type="SUPFAM" id="SSF48726">
    <property type="entry name" value="Immunoglobulin"/>
    <property type="match status" value="3"/>
</dbReference>
<dbReference type="SMART" id="SM00409">
    <property type="entry name" value="IG"/>
    <property type="match status" value="3"/>
</dbReference>
<reference evidence="10" key="2">
    <citation type="submission" date="2004-02" db="EMBL/GenBank/DDBJ databases">
        <authorList>
            <consortium name="Genoscope"/>
            <consortium name="Whitehead Institute Centre for Genome Research"/>
        </authorList>
    </citation>
    <scope>NUCLEOTIDE SEQUENCE</scope>
</reference>
<keyword evidence="5" id="KW-0472">Membrane</keyword>
<dbReference type="InterPro" id="IPR003598">
    <property type="entry name" value="Ig_sub2"/>
</dbReference>
<comment type="subcellular location">
    <subcellularLocation>
        <location evidence="1">Cell membrane</location>
    </subcellularLocation>
</comment>
<sequence>GTPRFTSQPTAATVHQGSSHVMPCEVNADLAPFARWEKDRQPLELGARLIQLPSGALVISNASEGDAGLYRCLLENVGSSKSSDEAQLHVVPEPGQERKLEFLLEPVSVTKVLGATALLPCVVTGYPAPHVRWMLGDKLVEESDTFNQLCSLPTFERGYVLAPTPRLVFSSTSAEVEEEQTCAASARQRSDQWKHQESLISPVAVDVKAERLNGCPVELSRGGSLARFPSVSYRFPSSQLGLFLFHSLPPSGPAGETQSEGRVEVLGGASLQISNLTEEDAGVYTCMADSANGTIEAQAQLSVQVGLVGNIQPVGVPPQFVRRPANIYAHESMDIVFECEVSGSPAPSVKWVKNGDAVIPSDYFKIVKEHNLQVLGLVKSDEGFYQCLAENEAGNIQSSAQLIILDH</sequence>